<feature type="region of interest" description="Disordered" evidence="1">
    <location>
        <begin position="1"/>
        <end position="106"/>
    </location>
</feature>
<organism evidence="2 3">
    <name type="scientific">Polyplosphaeria fusca</name>
    <dbReference type="NCBI Taxonomy" id="682080"/>
    <lineage>
        <taxon>Eukaryota</taxon>
        <taxon>Fungi</taxon>
        <taxon>Dikarya</taxon>
        <taxon>Ascomycota</taxon>
        <taxon>Pezizomycotina</taxon>
        <taxon>Dothideomycetes</taxon>
        <taxon>Pleosporomycetidae</taxon>
        <taxon>Pleosporales</taxon>
        <taxon>Tetraplosphaeriaceae</taxon>
        <taxon>Polyplosphaeria</taxon>
    </lineage>
</organism>
<evidence type="ECO:0000256" key="1">
    <source>
        <dbReference type="SAM" id="MobiDB-lite"/>
    </source>
</evidence>
<dbReference type="Proteomes" id="UP000799444">
    <property type="component" value="Unassembled WGS sequence"/>
</dbReference>
<feature type="region of interest" description="Disordered" evidence="1">
    <location>
        <begin position="255"/>
        <end position="274"/>
    </location>
</feature>
<proteinExistence type="predicted"/>
<protein>
    <submittedName>
        <fullName evidence="2">Uncharacterized protein</fullName>
    </submittedName>
</protein>
<sequence length="303" mass="33451">MWSTPRLHSPMSSSPLPIARPWTPPDMDETSSAPNSTTWSAALTTPPPSTSLPPAPFAPQTPMKPSRPTYPYTPDSARAPSRLPALSPMPWQRKRTPSTSASSTTSPVQSALFSCLNGLEQLIHTQEPNDAQMEYIVAQLESISSYLSAPEAQSRVSDDHLFDAEGGFFGGGVGMGDSGIADMGASVMVGRVGRKEKGEEEREDAQVVQRYREEVDAYVRGVRKHIEALKSRMGEVAELNSIHLEIIRELRRELGERDGQRREEEEDVEEEKREKGGWLRPGGWAVFGALGDALDEFGEMFFY</sequence>
<feature type="compositionally biased region" description="Pro residues" evidence="1">
    <location>
        <begin position="45"/>
        <end position="59"/>
    </location>
</feature>
<keyword evidence="3" id="KW-1185">Reference proteome</keyword>
<accession>A0A9P4QPB4</accession>
<gene>
    <name evidence="2" type="ORF">EJ04DRAFT_55816</name>
</gene>
<reference evidence="2" key="1">
    <citation type="journal article" date="2020" name="Stud. Mycol.">
        <title>101 Dothideomycetes genomes: a test case for predicting lifestyles and emergence of pathogens.</title>
        <authorList>
            <person name="Haridas S."/>
            <person name="Albert R."/>
            <person name="Binder M."/>
            <person name="Bloem J."/>
            <person name="Labutti K."/>
            <person name="Salamov A."/>
            <person name="Andreopoulos B."/>
            <person name="Baker S."/>
            <person name="Barry K."/>
            <person name="Bills G."/>
            <person name="Bluhm B."/>
            <person name="Cannon C."/>
            <person name="Castanera R."/>
            <person name="Culley D."/>
            <person name="Daum C."/>
            <person name="Ezra D."/>
            <person name="Gonzalez J."/>
            <person name="Henrissat B."/>
            <person name="Kuo A."/>
            <person name="Liang C."/>
            <person name="Lipzen A."/>
            <person name="Lutzoni F."/>
            <person name="Magnuson J."/>
            <person name="Mondo S."/>
            <person name="Nolan M."/>
            <person name="Ohm R."/>
            <person name="Pangilinan J."/>
            <person name="Park H.-J."/>
            <person name="Ramirez L."/>
            <person name="Alfaro M."/>
            <person name="Sun H."/>
            <person name="Tritt A."/>
            <person name="Yoshinaga Y."/>
            <person name="Zwiers L.-H."/>
            <person name="Turgeon B."/>
            <person name="Goodwin S."/>
            <person name="Spatafora J."/>
            <person name="Crous P."/>
            <person name="Grigoriev I."/>
        </authorList>
    </citation>
    <scope>NUCLEOTIDE SEQUENCE</scope>
    <source>
        <strain evidence="2">CBS 125425</strain>
    </source>
</reference>
<dbReference type="OrthoDB" id="3799016at2759"/>
<name>A0A9P4QPB4_9PLEO</name>
<dbReference type="AlphaFoldDB" id="A0A9P4QPB4"/>
<evidence type="ECO:0000313" key="2">
    <source>
        <dbReference type="EMBL" id="KAF2730025.1"/>
    </source>
</evidence>
<feature type="compositionally biased region" description="Low complexity" evidence="1">
    <location>
        <begin position="97"/>
        <end position="106"/>
    </location>
</feature>
<dbReference type="EMBL" id="ML996228">
    <property type="protein sequence ID" value="KAF2730025.1"/>
    <property type="molecule type" value="Genomic_DNA"/>
</dbReference>
<evidence type="ECO:0000313" key="3">
    <source>
        <dbReference type="Proteomes" id="UP000799444"/>
    </source>
</evidence>
<comment type="caution">
    <text evidence="2">The sequence shown here is derived from an EMBL/GenBank/DDBJ whole genome shotgun (WGS) entry which is preliminary data.</text>
</comment>